<comment type="caution">
    <text evidence="1">The sequence shown here is derived from an EMBL/GenBank/DDBJ whole genome shotgun (WGS) entry which is preliminary data.</text>
</comment>
<dbReference type="Proteomes" id="UP000005316">
    <property type="component" value="Unassembled WGS sequence"/>
</dbReference>
<organism evidence="1 2">
    <name type="scientific">Sporosarcina newyorkensis 2681</name>
    <dbReference type="NCBI Taxonomy" id="1027292"/>
    <lineage>
        <taxon>Bacteria</taxon>
        <taxon>Bacillati</taxon>
        <taxon>Bacillota</taxon>
        <taxon>Bacilli</taxon>
        <taxon>Bacillales</taxon>
        <taxon>Caryophanaceae</taxon>
        <taxon>Sporosarcina</taxon>
    </lineage>
</organism>
<gene>
    <name evidence="1" type="ORF">HMPREF9372_3163</name>
</gene>
<proteinExistence type="predicted"/>
<name>F9DWI2_9BACL</name>
<dbReference type="HOGENOM" id="CLU_3258058_0_0_9"/>
<reference evidence="1 2" key="1">
    <citation type="submission" date="2011-04" db="EMBL/GenBank/DDBJ databases">
        <authorList>
            <person name="Muzny D."/>
            <person name="Qin X."/>
            <person name="Deng J."/>
            <person name="Jiang H."/>
            <person name="Liu Y."/>
            <person name="Qu J."/>
            <person name="Song X.-Z."/>
            <person name="Zhang L."/>
            <person name="Thornton R."/>
            <person name="Coyle M."/>
            <person name="Francisco L."/>
            <person name="Jackson L."/>
            <person name="Javaid M."/>
            <person name="Korchina V."/>
            <person name="Kovar C."/>
            <person name="Mata R."/>
            <person name="Mathew T."/>
            <person name="Ngo R."/>
            <person name="Nguyen L."/>
            <person name="Nguyen N."/>
            <person name="Okwuonu G."/>
            <person name="Ongeri F."/>
            <person name="Pham C."/>
            <person name="Simmons D."/>
            <person name="Wilczek-Boney K."/>
            <person name="Hale W."/>
            <person name="Jakkamsetti A."/>
            <person name="Pham P."/>
            <person name="Ruth R."/>
            <person name="San Lucas F."/>
            <person name="Warren J."/>
            <person name="Zhang J."/>
            <person name="Zhao Z."/>
            <person name="Zhou C."/>
            <person name="Zhu D."/>
            <person name="Lee S."/>
            <person name="Bess C."/>
            <person name="Blankenburg K."/>
            <person name="Forbes L."/>
            <person name="Fu Q."/>
            <person name="Gubbala S."/>
            <person name="Hirani K."/>
            <person name="Jayaseelan J.C."/>
            <person name="Lara F."/>
            <person name="Munidasa M."/>
            <person name="Palculict T."/>
            <person name="Patil S."/>
            <person name="Pu L.-L."/>
            <person name="Saada N."/>
            <person name="Tang L."/>
            <person name="Weissenberger G."/>
            <person name="Zhu Y."/>
            <person name="Hemphill L."/>
            <person name="Shang Y."/>
            <person name="Youmans B."/>
            <person name="Ayvaz T."/>
            <person name="Ross M."/>
            <person name="Santibanez J."/>
            <person name="Aqrawi P."/>
            <person name="Gross S."/>
            <person name="Joshi V."/>
            <person name="Fowler G."/>
            <person name="Nazareth L."/>
            <person name="Reid J."/>
            <person name="Worley K."/>
            <person name="Petrosino J."/>
            <person name="Highlander S."/>
            <person name="Gibbs R."/>
        </authorList>
    </citation>
    <scope>NUCLEOTIDE SEQUENCE [LARGE SCALE GENOMIC DNA]</scope>
    <source>
        <strain evidence="1 2">2681</strain>
    </source>
</reference>
<sequence>MFVYKPTISGDGWLVAIYTQIVPVSNLQVWNEQNYLKIRLYN</sequence>
<evidence type="ECO:0000313" key="2">
    <source>
        <dbReference type="Proteomes" id="UP000005316"/>
    </source>
</evidence>
<dbReference type="AlphaFoldDB" id="F9DWI2"/>
<accession>F9DWI2</accession>
<dbReference type="EMBL" id="AFPZ01000099">
    <property type="protein sequence ID" value="EGQ21803.1"/>
    <property type="molecule type" value="Genomic_DNA"/>
</dbReference>
<evidence type="ECO:0000313" key="1">
    <source>
        <dbReference type="EMBL" id="EGQ21803.1"/>
    </source>
</evidence>
<protein>
    <submittedName>
        <fullName evidence="1">Cytochrome b</fullName>
    </submittedName>
</protein>